<dbReference type="GeneTree" id="ENSGT00940000164762"/>
<evidence type="ECO:0000313" key="4">
    <source>
        <dbReference type="Proteomes" id="UP000694564"/>
    </source>
</evidence>
<keyword evidence="4" id="KW-1185">Reference proteome</keyword>
<feature type="transmembrane region" description="Helical" evidence="1">
    <location>
        <begin position="65"/>
        <end position="87"/>
    </location>
</feature>
<dbReference type="InterPro" id="IPR050169">
    <property type="entry name" value="Krueppel_C2H2_ZnF"/>
</dbReference>
<dbReference type="AlphaFoldDB" id="A0A8D2DV55"/>
<sequence>MTFLLTTNHIIWWCPTQGPLAMAEMNYAQGHVVFEDVAIYFSREEWRHLDEAQRFLYCEVMLENLTLLSSLVLCSVICLLPLPLLAVATRVSSCFRVFSSSCCVCLLLWLLPRSVSSAAVFLLMAAVVCFSLWLLWRV</sequence>
<keyword evidence="1" id="KW-1133">Transmembrane helix</keyword>
<dbReference type="CDD" id="cd07765">
    <property type="entry name" value="KRAB_A-box"/>
    <property type="match status" value="1"/>
</dbReference>
<dbReference type="GO" id="GO:0006355">
    <property type="term" value="P:regulation of DNA-templated transcription"/>
    <property type="evidence" value="ECO:0007669"/>
    <property type="project" value="InterPro"/>
</dbReference>
<dbReference type="Gene3D" id="6.10.140.140">
    <property type="match status" value="1"/>
</dbReference>
<reference evidence="3" key="1">
    <citation type="submission" date="2025-08" db="UniProtKB">
        <authorList>
            <consortium name="Ensembl"/>
        </authorList>
    </citation>
    <scope>IDENTIFICATION</scope>
</reference>
<name>A0A8D2DV55_SCIVU</name>
<protein>
    <recommendedName>
        <fullName evidence="2">KRAB domain-containing protein</fullName>
    </recommendedName>
</protein>
<feature type="domain" description="KRAB" evidence="2">
    <location>
        <begin position="32"/>
        <end position="125"/>
    </location>
</feature>
<evidence type="ECO:0000313" key="3">
    <source>
        <dbReference type="Ensembl" id="ENSSVLP00005029117.1"/>
    </source>
</evidence>
<accession>A0A8D2DV55</accession>
<dbReference type="OrthoDB" id="9837816at2759"/>
<feature type="transmembrane region" description="Helical" evidence="1">
    <location>
        <begin position="118"/>
        <end position="136"/>
    </location>
</feature>
<dbReference type="PANTHER" id="PTHR23232">
    <property type="entry name" value="KRAB DOMAIN C2H2 ZINC FINGER"/>
    <property type="match status" value="1"/>
</dbReference>
<organism evidence="3 4">
    <name type="scientific">Sciurus vulgaris</name>
    <name type="common">Eurasian red squirrel</name>
    <dbReference type="NCBI Taxonomy" id="55149"/>
    <lineage>
        <taxon>Eukaryota</taxon>
        <taxon>Metazoa</taxon>
        <taxon>Chordata</taxon>
        <taxon>Craniata</taxon>
        <taxon>Vertebrata</taxon>
        <taxon>Euteleostomi</taxon>
        <taxon>Mammalia</taxon>
        <taxon>Eutheria</taxon>
        <taxon>Euarchontoglires</taxon>
        <taxon>Glires</taxon>
        <taxon>Rodentia</taxon>
        <taxon>Sciuromorpha</taxon>
        <taxon>Sciuridae</taxon>
        <taxon>Sciurinae</taxon>
        <taxon>Sciurini</taxon>
        <taxon>Sciurus</taxon>
    </lineage>
</organism>
<dbReference type="SMART" id="SM00349">
    <property type="entry name" value="KRAB"/>
    <property type="match status" value="1"/>
</dbReference>
<dbReference type="InterPro" id="IPR036051">
    <property type="entry name" value="KRAB_dom_sf"/>
</dbReference>
<reference evidence="3" key="2">
    <citation type="submission" date="2025-09" db="UniProtKB">
        <authorList>
            <consortium name="Ensembl"/>
        </authorList>
    </citation>
    <scope>IDENTIFICATION</scope>
</reference>
<dbReference type="PANTHER" id="PTHR23232:SF133">
    <property type="entry name" value="RIKEN CDNA 1700020N01 GENE"/>
    <property type="match status" value="1"/>
</dbReference>
<dbReference type="PROSITE" id="PS50805">
    <property type="entry name" value="KRAB"/>
    <property type="match status" value="1"/>
</dbReference>
<dbReference type="Pfam" id="PF01352">
    <property type="entry name" value="KRAB"/>
    <property type="match status" value="1"/>
</dbReference>
<dbReference type="SUPFAM" id="SSF109640">
    <property type="entry name" value="KRAB domain (Kruppel-associated box)"/>
    <property type="match status" value="1"/>
</dbReference>
<proteinExistence type="predicted"/>
<feature type="transmembrane region" description="Helical" evidence="1">
    <location>
        <begin position="94"/>
        <end position="112"/>
    </location>
</feature>
<evidence type="ECO:0000259" key="2">
    <source>
        <dbReference type="PROSITE" id="PS50805"/>
    </source>
</evidence>
<evidence type="ECO:0000256" key="1">
    <source>
        <dbReference type="SAM" id="Phobius"/>
    </source>
</evidence>
<dbReference type="InterPro" id="IPR001909">
    <property type="entry name" value="KRAB"/>
</dbReference>
<keyword evidence="1" id="KW-0472">Membrane</keyword>
<keyword evidence="1" id="KW-0812">Transmembrane</keyword>
<dbReference type="Proteomes" id="UP000694564">
    <property type="component" value="Chromosome 15"/>
</dbReference>
<dbReference type="Ensembl" id="ENSSVLT00005032353.1">
    <property type="protein sequence ID" value="ENSSVLP00005029117.1"/>
    <property type="gene ID" value="ENSSVLG00005022997.1"/>
</dbReference>